<evidence type="ECO:0000313" key="5">
    <source>
        <dbReference type="EMBL" id="MDQ0455300.1"/>
    </source>
</evidence>
<dbReference type="NCBIfam" id="TIGR01484">
    <property type="entry name" value="HAD-SF-IIB"/>
    <property type="match status" value="1"/>
</dbReference>
<evidence type="ECO:0000256" key="2">
    <source>
        <dbReference type="ARBA" id="ARBA00008770"/>
    </source>
</evidence>
<accession>A0ABU0ICZ2</accession>
<comment type="catalytic activity">
    <reaction evidence="4">
        <text>alpha,alpha-trehalose 6-phosphate + H2O = alpha,alpha-trehalose + phosphate</text>
        <dbReference type="Rhea" id="RHEA:23420"/>
        <dbReference type="ChEBI" id="CHEBI:15377"/>
        <dbReference type="ChEBI" id="CHEBI:16551"/>
        <dbReference type="ChEBI" id="CHEBI:43474"/>
        <dbReference type="ChEBI" id="CHEBI:58429"/>
        <dbReference type="EC" id="3.1.3.12"/>
    </reaction>
</comment>
<proteinExistence type="inferred from homology"/>
<comment type="function">
    <text evidence="4">Removes the phosphate from trehalose 6-phosphate to produce free trehalose.</text>
</comment>
<comment type="pathway">
    <text evidence="1 4">Glycan biosynthesis; trehalose biosynthesis.</text>
</comment>
<dbReference type="Proteomes" id="UP001235269">
    <property type="component" value="Unassembled WGS sequence"/>
</dbReference>
<dbReference type="InterPro" id="IPR003337">
    <property type="entry name" value="Trehalose_PPase"/>
</dbReference>
<dbReference type="CDD" id="cd01627">
    <property type="entry name" value="HAD_TPP"/>
    <property type="match status" value="1"/>
</dbReference>
<dbReference type="InterPro" id="IPR044651">
    <property type="entry name" value="OTSB-like"/>
</dbReference>
<comment type="cofactor">
    <cofactor evidence="4">
        <name>Mg(2+)</name>
        <dbReference type="ChEBI" id="CHEBI:18420"/>
    </cofactor>
</comment>
<evidence type="ECO:0000256" key="3">
    <source>
        <dbReference type="ARBA" id="ARBA00022801"/>
    </source>
</evidence>
<keyword evidence="3 4" id="KW-0378">Hydrolase</keyword>
<evidence type="ECO:0000256" key="1">
    <source>
        <dbReference type="ARBA" id="ARBA00005199"/>
    </source>
</evidence>
<dbReference type="Gene3D" id="3.30.70.1020">
    <property type="entry name" value="Trehalose-6-phosphate phosphatase related protein, domain 2"/>
    <property type="match status" value="1"/>
</dbReference>
<dbReference type="InterPro" id="IPR036412">
    <property type="entry name" value="HAD-like_sf"/>
</dbReference>
<dbReference type="GO" id="GO:0004805">
    <property type="term" value="F:trehalose-phosphatase activity"/>
    <property type="evidence" value="ECO:0007669"/>
    <property type="project" value="UniProtKB-EC"/>
</dbReference>
<dbReference type="EMBL" id="JAUSWH010000004">
    <property type="protein sequence ID" value="MDQ0455300.1"/>
    <property type="molecule type" value="Genomic_DNA"/>
</dbReference>
<keyword evidence="4" id="KW-0479">Metal-binding</keyword>
<gene>
    <name evidence="5" type="ORF">QO005_001634</name>
</gene>
<comment type="similarity">
    <text evidence="2 4">Belongs to the trehalose phosphatase family.</text>
</comment>
<reference evidence="5 6" key="1">
    <citation type="submission" date="2023-07" db="EMBL/GenBank/DDBJ databases">
        <title>Genomic Encyclopedia of Type Strains, Phase IV (KMG-IV): sequencing the most valuable type-strain genomes for metagenomic binning, comparative biology and taxonomic classification.</title>
        <authorList>
            <person name="Goeker M."/>
        </authorList>
    </citation>
    <scope>NUCLEOTIDE SEQUENCE [LARGE SCALE GENOMIC DNA]</scope>
    <source>
        <strain evidence="5 6">DSM 100301</strain>
    </source>
</reference>
<dbReference type="Gene3D" id="3.40.50.1000">
    <property type="entry name" value="HAD superfamily/HAD-like"/>
    <property type="match status" value="1"/>
</dbReference>
<protein>
    <recommendedName>
        <fullName evidence="4">Trehalose 6-phosphate phosphatase</fullName>
        <ecNumber evidence="4">3.1.3.12</ecNumber>
    </recommendedName>
</protein>
<comment type="caution">
    <text evidence="5">The sequence shown here is derived from an EMBL/GenBank/DDBJ whole genome shotgun (WGS) entry which is preliminary data.</text>
</comment>
<dbReference type="InterPro" id="IPR023214">
    <property type="entry name" value="HAD_sf"/>
</dbReference>
<keyword evidence="6" id="KW-1185">Reference proteome</keyword>
<dbReference type="EC" id="3.1.3.12" evidence="4"/>
<dbReference type="SUPFAM" id="SSF56784">
    <property type="entry name" value="HAD-like"/>
    <property type="match status" value="1"/>
</dbReference>
<dbReference type="Pfam" id="PF02358">
    <property type="entry name" value="Trehalose_PPase"/>
    <property type="match status" value="1"/>
</dbReference>
<dbReference type="InterPro" id="IPR006379">
    <property type="entry name" value="HAD-SF_hydro_IIB"/>
</dbReference>
<dbReference type="RefSeq" id="WP_307157496.1">
    <property type="nucleotide sequence ID" value="NZ_JAUSWH010000004.1"/>
</dbReference>
<evidence type="ECO:0000313" key="6">
    <source>
        <dbReference type="Proteomes" id="UP001235269"/>
    </source>
</evidence>
<name>A0ABU0ICZ2_9HYPH</name>
<evidence type="ECO:0000256" key="4">
    <source>
        <dbReference type="RuleBase" id="RU361117"/>
    </source>
</evidence>
<sequence length="278" mass="29320">MGQRETAISPSAAPITPETGLILHQCLRERPDRYALFLDIDGTLIDLAATPDGITVPAGLGEALGSVSARLGGALALVTGRGLAYADQLFAPQRFPLAGLHGTERRDAEGAIFRADPTASFIKAKAHLRQSAETLPGILIEDKGAAIAAHYRQAPVLVEKLEEVMTETLHLAGKGYELQRGKMVFEIRPDMADKGRAVEAFLSSPPFQGRLPITIGDDLTDEAMFAVANRLGGLSIKVGDGGAEKSAATHQIPDPDAVRAVLFALAGEVRSATGEARP</sequence>
<keyword evidence="4" id="KW-0460">Magnesium</keyword>
<dbReference type="PANTHER" id="PTHR43768">
    <property type="entry name" value="TREHALOSE 6-PHOSPHATE PHOSPHATASE"/>
    <property type="match status" value="1"/>
</dbReference>
<dbReference type="PANTHER" id="PTHR43768:SF3">
    <property type="entry name" value="TREHALOSE 6-PHOSPHATE PHOSPHATASE"/>
    <property type="match status" value="1"/>
</dbReference>
<organism evidence="5 6">
    <name type="scientific">Rhizobium paknamense</name>
    <dbReference type="NCBI Taxonomy" id="1206817"/>
    <lineage>
        <taxon>Bacteria</taxon>
        <taxon>Pseudomonadati</taxon>
        <taxon>Pseudomonadota</taxon>
        <taxon>Alphaproteobacteria</taxon>
        <taxon>Hyphomicrobiales</taxon>
        <taxon>Rhizobiaceae</taxon>
        <taxon>Rhizobium/Agrobacterium group</taxon>
        <taxon>Rhizobium</taxon>
    </lineage>
</organism>
<dbReference type="NCBIfam" id="TIGR00685">
    <property type="entry name" value="T6PP"/>
    <property type="match status" value="1"/>
</dbReference>